<feature type="region of interest" description="Disordered" evidence="8">
    <location>
        <begin position="437"/>
        <end position="461"/>
    </location>
</feature>
<evidence type="ECO:0000256" key="2">
    <source>
        <dbReference type="ARBA" id="ARBA00009085"/>
    </source>
</evidence>
<keyword evidence="9" id="KW-0472">Membrane</keyword>
<dbReference type="Gene3D" id="3.90.70.10">
    <property type="entry name" value="Cysteine proteinases"/>
    <property type="match status" value="1"/>
</dbReference>
<dbReference type="AlphaFoldDB" id="A0A5C2SSC9"/>
<keyword evidence="6" id="KW-0378">Hydrolase</keyword>
<dbReference type="SUPFAM" id="SSF54001">
    <property type="entry name" value="Cysteine proteinases"/>
    <property type="match status" value="1"/>
</dbReference>
<dbReference type="GO" id="GO:0006508">
    <property type="term" value="P:proteolysis"/>
    <property type="evidence" value="ECO:0007669"/>
    <property type="project" value="UniProtKB-KW"/>
</dbReference>
<dbReference type="GO" id="GO:0005829">
    <property type="term" value="C:cytosol"/>
    <property type="evidence" value="ECO:0007669"/>
    <property type="project" value="TreeGrafter"/>
</dbReference>
<organism evidence="11 12">
    <name type="scientific">Lentinus tigrinus ALCF2SS1-6</name>
    <dbReference type="NCBI Taxonomy" id="1328759"/>
    <lineage>
        <taxon>Eukaryota</taxon>
        <taxon>Fungi</taxon>
        <taxon>Dikarya</taxon>
        <taxon>Basidiomycota</taxon>
        <taxon>Agaricomycotina</taxon>
        <taxon>Agaricomycetes</taxon>
        <taxon>Polyporales</taxon>
        <taxon>Polyporaceae</taxon>
        <taxon>Lentinus</taxon>
    </lineage>
</organism>
<feature type="domain" description="USP" evidence="10">
    <location>
        <begin position="114"/>
        <end position="577"/>
    </location>
</feature>
<feature type="compositionally biased region" description="Low complexity" evidence="8">
    <location>
        <begin position="98"/>
        <end position="108"/>
    </location>
</feature>
<evidence type="ECO:0000256" key="4">
    <source>
        <dbReference type="ARBA" id="ARBA00022670"/>
    </source>
</evidence>
<keyword evidence="7" id="KW-0788">Thiol protease</keyword>
<feature type="region of interest" description="Disordered" evidence="8">
    <location>
        <begin position="69"/>
        <end position="108"/>
    </location>
</feature>
<feature type="compositionally biased region" description="Low complexity" evidence="8">
    <location>
        <begin position="645"/>
        <end position="654"/>
    </location>
</feature>
<dbReference type="InterPro" id="IPR018200">
    <property type="entry name" value="USP_CS"/>
</dbReference>
<dbReference type="Pfam" id="PF00443">
    <property type="entry name" value="UCH"/>
    <property type="match status" value="1"/>
</dbReference>
<dbReference type="InterPro" id="IPR038765">
    <property type="entry name" value="Papain-like_cys_pep_sf"/>
</dbReference>
<feature type="compositionally biased region" description="Basic and acidic residues" evidence="8">
    <location>
        <begin position="618"/>
        <end position="642"/>
    </location>
</feature>
<feature type="compositionally biased region" description="Pro residues" evidence="8">
    <location>
        <begin position="726"/>
        <end position="735"/>
    </location>
</feature>
<dbReference type="InterPro" id="IPR050164">
    <property type="entry name" value="Peptidase_C19"/>
</dbReference>
<dbReference type="Proteomes" id="UP000313359">
    <property type="component" value="Unassembled WGS sequence"/>
</dbReference>
<feature type="compositionally biased region" description="Basic residues" evidence="8">
    <location>
        <begin position="740"/>
        <end position="749"/>
    </location>
</feature>
<proteinExistence type="inferred from homology"/>
<dbReference type="PROSITE" id="PS00973">
    <property type="entry name" value="USP_2"/>
    <property type="match status" value="1"/>
</dbReference>
<feature type="transmembrane region" description="Helical" evidence="9">
    <location>
        <begin position="46"/>
        <end position="65"/>
    </location>
</feature>
<protein>
    <recommendedName>
        <fullName evidence="3">ubiquitinyl hydrolase 1</fullName>
        <ecNumber evidence="3">3.4.19.12</ecNumber>
    </recommendedName>
</protein>
<feature type="region of interest" description="Disordered" evidence="8">
    <location>
        <begin position="334"/>
        <end position="353"/>
    </location>
</feature>
<gene>
    <name evidence="11" type="ORF">L227DRAFT_569016</name>
</gene>
<evidence type="ECO:0000256" key="3">
    <source>
        <dbReference type="ARBA" id="ARBA00012759"/>
    </source>
</evidence>
<dbReference type="PANTHER" id="PTHR24006">
    <property type="entry name" value="UBIQUITIN CARBOXYL-TERMINAL HYDROLASE"/>
    <property type="match status" value="1"/>
</dbReference>
<dbReference type="GO" id="GO:0005634">
    <property type="term" value="C:nucleus"/>
    <property type="evidence" value="ECO:0007669"/>
    <property type="project" value="TreeGrafter"/>
</dbReference>
<evidence type="ECO:0000256" key="7">
    <source>
        <dbReference type="ARBA" id="ARBA00022807"/>
    </source>
</evidence>
<evidence type="ECO:0000256" key="9">
    <source>
        <dbReference type="SAM" id="Phobius"/>
    </source>
</evidence>
<evidence type="ECO:0000256" key="8">
    <source>
        <dbReference type="SAM" id="MobiDB-lite"/>
    </source>
</evidence>
<evidence type="ECO:0000259" key="10">
    <source>
        <dbReference type="PROSITE" id="PS50235"/>
    </source>
</evidence>
<feature type="compositionally biased region" description="Polar residues" evidence="8">
    <location>
        <begin position="335"/>
        <end position="344"/>
    </location>
</feature>
<feature type="compositionally biased region" description="Low complexity" evidence="8">
    <location>
        <begin position="669"/>
        <end position="694"/>
    </location>
</feature>
<dbReference type="InterPro" id="IPR028889">
    <property type="entry name" value="USP"/>
</dbReference>
<evidence type="ECO:0000256" key="1">
    <source>
        <dbReference type="ARBA" id="ARBA00000707"/>
    </source>
</evidence>
<dbReference type="EC" id="3.4.19.12" evidence="3"/>
<dbReference type="PANTHER" id="PTHR24006:SF888">
    <property type="entry name" value="UBIQUITIN CARBOXYL-TERMINAL HYDROLASE 30"/>
    <property type="match status" value="1"/>
</dbReference>
<dbReference type="EMBL" id="ML122250">
    <property type="protein sequence ID" value="RPD66803.1"/>
    <property type="molecule type" value="Genomic_DNA"/>
</dbReference>
<dbReference type="GO" id="GO:0004843">
    <property type="term" value="F:cysteine-type deubiquitinase activity"/>
    <property type="evidence" value="ECO:0007669"/>
    <property type="project" value="UniProtKB-EC"/>
</dbReference>
<evidence type="ECO:0000256" key="6">
    <source>
        <dbReference type="ARBA" id="ARBA00022801"/>
    </source>
</evidence>
<dbReference type="STRING" id="1328759.A0A5C2SSC9"/>
<evidence type="ECO:0000313" key="12">
    <source>
        <dbReference type="Proteomes" id="UP000313359"/>
    </source>
</evidence>
<evidence type="ECO:0000313" key="11">
    <source>
        <dbReference type="EMBL" id="RPD66803.1"/>
    </source>
</evidence>
<keyword evidence="5" id="KW-0833">Ubl conjugation pathway</keyword>
<dbReference type="CDD" id="cd02662">
    <property type="entry name" value="Peptidase_C19F"/>
    <property type="match status" value="1"/>
</dbReference>
<feature type="compositionally biased region" description="Basic and acidic residues" evidence="8">
    <location>
        <begin position="590"/>
        <end position="599"/>
    </location>
</feature>
<feature type="compositionally biased region" description="Polar residues" evidence="8">
    <location>
        <begin position="601"/>
        <end position="613"/>
    </location>
</feature>
<dbReference type="OrthoDB" id="2020758at2759"/>
<reference evidence="11" key="1">
    <citation type="journal article" date="2018" name="Genome Biol. Evol.">
        <title>Genomics and development of Lentinus tigrinus, a white-rot wood-decaying mushroom with dimorphic fruiting bodies.</title>
        <authorList>
            <person name="Wu B."/>
            <person name="Xu Z."/>
            <person name="Knudson A."/>
            <person name="Carlson A."/>
            <person name="Chen N."/>
            <person name="Kovaka S."/>
            <person name="LaButti K."/>
            <person name="Lipzen A."/>
            <person name="Pennachio C."/>
            <person name="Riley R."/>
            <person name="Schakwitz W."/>
            <person name="Umezawa K."/>
            <person name="Ohm R.A."/>
            <person name="Grigoriev I.V."/>
            <person name="Nagy L.G."/>
            <person name="Gibbons J."/>
            <person name="Hibbett D."/>
        </authorList>
    </citation>
    <scope>NUCLEOTIDE SEQUENCE [LARGE SCALE GENOMIC DNA]</scope>
    <source>
        <strain evidence="11">ALCF2SS1-6</strain>
    </source>
</reference>
<dbReference type="GO" id="GO:0016579">
    <property type="term" value="P:protein deubiquitination"/>
    <property type="evidence" value="ECO:0007669"/>
    <property type="project" value="InterPro"/>
</dbReference>
<dbReference type="PROSITE" id="PS50235">
    <property type="entry name" value="USP_3"/>
    <property type="match status" value="1"/>
</dbReference>
<feature type="compositionally biased region" description="Polar residues" evidence="8">
    <location>
        <begin position="757"/>
        <end position="771"/>
    </location>
</feature>
<keyword evidence="9" id="KW-1133">Transmembrane helix</keyword>
<accession>A0A5C2SSC9</accession>
<keyword evidence="12" id="KW-1185">Reference proteome</keyword>
<sequence length="771" mass="85271">MLLHDDFRYHLHTLLASSAFQQIAPLVILLVVPTLVLVINSHRHSITANVLMVFDTLALILPWNWSDNTSHGSGSSERRKLRRKQHTRSRDDQVARTSSQDSSYDSASEDGYYPGLVNISGTYCFMNSTVQAMASLSYLQPQLGKIHAHAEVLDVPTPVIDSLRDLLNMLNTPSSSSRAIRPVDIISALSNHNYGKHNSLFSSREHQDAQELFQLLSECIKSEAVAVAKEMQRDRGLGGLTQKEDRASRDMSKTVFDGLTANRRSCVECGYTEAVMHFPFDNWQLALPRMAAGCTLEDCLNDYTRLELLNDCICRKCSMLATYQRLQHEADRLTEASQAVNDPTSSKKKRARDSKKLLARVKAALDEGRIEEDIRGVKLEKVLSKASTKQSMIARPPPVLALHLNRSMHYGHYAAKNNCRVVFPEILDLTPYTTSGQLSTQPSAPISSPPPPIPIQRSITPTPSTYAVPRTLYRLSAVVCHYGQHSFGHYICFRRKPRPPAAGEHRYAPPRLACPLGCDCQRCQHYGPIRDDEWPDSARPGSGRGWLRISDDSVQEVGIERVLQEGSGAFMLYYERVQQPRSLYVTPPRGSEETVRPDGTRASTTDVREQTPSAARIPNDDAREREQKERRAERERSVDPRVVRRVSAGRSSSAKKTSTSNVAAPPPMSRSTSGSSAVTAVSTFSQSSQASQSSQKTLNGDASVPNGHAHSHHSHYSNGHADPGSPQRPPLPPSSPSKSGRLRKTRRSVSHADGNPVSPTQSNSPATSLRA</sequence>
<name>A0A5C2SSC9_9APHY</name>
<keyword evidence="4" id="KW-0645">Protease</keyword>
<dbReference type="InterPro" id="IPR001394">
    <property type="entry name" value="Peptidase_C19_UCH"/>
</dbReference>
<keyword evidence="9" id="KW-0812">Transmembrane</keyword>
<feature type="transmembrane region" description="Helical" evidence="9">
    <location>
        <begin position="20"/>
        <end position="39"/>
    </location>
</feature>
<evidence type="ECO:0000256" key="5">
    <source>
        <dbReference type="ARBA" id="ARBA00022786"/>
    </source>
</evidence>
<feature type="region of interest" description="Disordered" evidence="8">
    <location>
        <begin position="583"/>
        <end position="771"/>
    </location>
</feature>
<comment type="similarity">
    <text evidence="2">Belongs to the peptidase C19 family.</text>
</comment>
<comment type="catalytic activity">
    <reaction evidence="1">
        <text>Thiol-dependent hydrolysis of ester, thioester, amide, peptide and isopeptide bonds formed by the C-terminal Gly of ubiquitin (a 76-residue protein attached to proteins as an intracellular targeting signal).</text>
        <dbReference type="EC" id="3.4.19.12"/>
    </reaction>
</comment>